<reference evidence="1 2" key="1">
    <citation type="submission" date="2018-08" db="EMBL/GenBank/DDBJ databases">
        <title>A genome reference for cultivated species of the human gut microbiota.</title>
        <authorList>
            <person name="Zou Y."/>
            <person name="Xue W."/>
            <person name="Luo G."/>
        </authorList>
    </citation>
    <scope>NUCLEOTIDE SEQUENCE [LARGE SCALE GENOMIC DNA]</scope>
    <source>
        <strain evidence="1 2">AF22-3AC</strain>
    </source>
</reference>
<sequence length="64" mass="7396">MFLDITKQEKIYIFKCSATCLKRIRTVLAPYILRSKVLLHGESMALVRSKCIPGMVQTNTFLLY</sequence>
<accession>A0A412IH23</accession>
<organism evidence="1 2">
    <name type="scientific">Bacteroides cellulosilyticus</name>
    <dbReference type="NCBI Taxonomy" id="246787"/>
    <lineage>
        <taxon>Bacteria</taxon>
        <taxon>Pseudomonadati</taxon>
        <taxon>Bacteroidota</taxon>
        <taxon>Bacteroidia</taxon>
        <taxon>Bacteroidales</taxon>
        <taxon>Bacteroidaceae</taxon>
        <taxon>Bacteroides</taxon>
    </lineage>
</organism>
<protein>
    <submittedName>
        <fullName evidence="1">Uncharacterized protein</fullName>
    </submittedName>
</protein>
<proteinExistence type="predicted"/>
<dbReference type="AlphaFoldDB" id="A0A412IH23"/>
<dbReference type="Proteomes" id="UP000283341">
    <property type="component" value="Unassembled WGS sequence"/>
</dbReference>
<dbReference type="EMBL" id="QRVJ01000010">
    <property type="protein sequence ID" value="RGS36342.1"/>
    <property type="molecule type" value="Genomic_DNA"/>
</dbReference>
<evidence type="ECO:0000313" key="2">
    <source>
        <dbReference type="Proteomes" id="UP000283341"/>
    </source>
</evidence>
<name>A0A412IH23_9BACE</name>
<comment type="caution">
    <text evidence="1">The sequence shown here is derived from an EMBL/GenBank/DDBJ whole genome shotgun (WGS) entry which is preliminary data.</text>
</comment>
<gene>
    <name evidence="1" type="ORF">DWX97_13350</name>
</gene>
<evidence type="ECO:0000313" key="1">
    <source>
        <dbReference type="EMBL" id="RGS36342.1"/>
    </source>
</evidence>